<evidence type="ECO:0000313" key="4">
    <source>
        <dbReference type="EMBL" id="MBM7034881.1"/>
    </source>
</evidence>
<dbReference type="RefSeq" id="WP_205156538.1">
    <property type="nucleotide sequence ID" value="NZ_JAFEUM010000001.1"/>
</dbReference>
<dbReference type="Gene3D" id="3.40.190.10">
    <property type="entry name" value="Periplasmic binding protein-like II"/>
    <property type="match status" value="1"/>
</dbReference>
<sequence length="569" mass="64611">MRYWMALVFARDSLEVGVPTRLRLDQWVISLNCTKRNAQLVIKRLQQEGIIDWQAGVGRGHLPTVTLLYSVNDLIEQEAKRLLGINKVEMALSLIKPIQQDRFLRDYLSRHTSTQPRQLLQIPFYRATHGLDPIAISRRSEAHIASYLFAQLLKWDERLNDYSGDLALNWRPTSNGLALTLRKGAFFHDTSPLLAEDIVNHFRRLQSSNNDNARLFQLIDDIEVISPYRIHVYSTHAAAILPKLLAMGAMGISKLKGTAVIGSGPFKLSEQNEWRTVLHRFDAYHGYTPWVDGVEIWNVGKEAKSLTTNADIVSTSLIERDQHTRFDHHSQWEMGAEYALLNSQQAHFRTQAQRMPLFKLIQSAGLPQSIIDEKVKVATSMSSVFEAESGTLTPSFQEATSQASAQLSAHDYPPLTIVTYQLDQHIRYAKHLAQSLSTRGIKACVKVYEFPQFCLEETLKAADIIISGEVFGQDLELSYIDWMMTNSALLHSQQPRITQWMQTAVRKALTKPNELQRIDALRRIESQLIDKALYCPLFHVQQQISTATSLDATDMLANGWIDFATVVVE</sequence>
<dbReference type="PANTHER" id="PTHR30290">
    <property type="entry name" value="PERIPLASMIC BINDING COMPONENT OF ABC TRANSPORTER"/>
    <property type="match status" value="1"/>
</dbReference>
<dbReference type="InterPro" id="IPR000914">
    <property type="entry name" value="SBP_5_dom"/>
</dbReference>
<feature type="domain" description="Solute-binding protein family 5" evidence="2">
    <location>
        <begin position="163"/>
        <end position="470"/>
    </location>
</feature>
<dbReference type="PANTHER" id="PTHR30290:SF72">
    <property type="entry name" value="HTH-TYPE TRANSCRIPTIONAL REGULATOR SGRR"/>
    <property type="match status" value="1"/>
</dbReference>
<keyword evidence="1" id="KW-0238">DNA-binding</keyword>
<proteinExistence type="predicted"/>
<evidence type="ECO:0000256" key="1">
    <source>
        <dbReference type="ARBA" id="ARBA00023125"/>
    </source>
</evidence>
<evidence type="ECO:0000259" key="3">
    <source>
        <dbReference type="Pfam" id="PF12793"/>
    </source>
</evidence>
<evidence type="ECO:0000313" key="5">
    <source>
        <dbReference type="Proteomes" id="UP000809621"/>
    </source>
</evidence>
<organism evidence="4 5">
    <name type="scientific">Vibrio ulleungensis</name>
    <dbReference type="NCBI Taxonomy" id="2807619"/>
    <lineage>
        <taxon>Bacteria</taxon>
        <taxon>Pseudomonadati</taxon>
        <taxon>Pseudomonadota</taxon>
        <taxon>Gammaproteobacteria</taxon>
        <taxon>Vibrionales</taxon>
        <taxon>Vibrionaceae</taxon>
        <taxon>Vibrio</taxon>
    </lineage>
</organism>
<dbReference type="Pfam" id="PF12793">
    <property type="entry name" value="SgrR_N"/>
    <property type="match status" value="1"/>
</dbReference>
<dbReference type="EMBL" id="JAFEUM010000001">
    <property type="protein sequence ID" value="MBM7034881.1"/>
    <property type="molecule type" value="Genomic_DNA"/>
</dbReference>
<dbReference type="InterPro" id="IPR039424">
    <property type="entry name" value="SBP_5"/>
</dbReference>
<evidence type="ECO:0000259" key="2">
    <source>
        <dbReference type="Pfam" id="PF00496"/>
    </source>
</evidence>
<accession>A0ABS2HE46</accession>
<feature type="domain" description="Transcriptional regulator SgrR N-terminal HTH" evidence="3">
    <location>
        <begin position="24"/>
        <end position="113"/>
    </location>
</feature>
<reference evidence="4 5" key="1">
    <citation type="submission" date="2021-02" db="EMBL/GenBank/DDBJ databases">
        <authorList>
            <person name="Park J.-S."/>
        </authorList>
    </citation>
    <scope>NUCLEOTIDE SEQUENCE [LARGE SCALE GENOMIC DNA]</scope>
    <source>
        <strain evidence="4 5">188UL20-2</strain>
    </source>
</reference>
<protein>
    <submittedName>
        <fullName evidence="4">SgrR family transcriptional regulator</fullName>
    </submittedName>
</protein>
<dbReference type="Pfam" id="PF00496">
    <property type="entry name" value="SBP_bac_5"/>
    <property type="match status" value="1"/>
</dbReference>
<dbReference type="Proteomes" id="UP000809621">
    <property type="component" value="Unassembled WGS sequence"/>
</dbReference>
<keyword evidence="5" id="KW-1185">Reference proteome</keyword>
<dbReference type="InterPro" id="IPR025370">
    <property type="entry name" value="SgrR_HTH_N"/>
</dbReference>
<gene>
    <name evidence="4" type="ORF">JQC93_00570</name>
</gene>
<comment type="caution">
    <text evidence="4">The sequence shown here is derived from an EMBL/GenBank/DDBJ whole genome shotgun (WGS) entry which is preliminary data.</text>
</comment>
<dbReference type="SUPFAM" id="SSF53850">
    <property type="entry name" value="Periplasmic binding protein-like II"/>
    <property type="match status" value="1"/>
</dbReference>
<dbReference type="Gene3D" id="3.10.105.10">
    <property type="entry name" value="Dipeptide-binding Protein, Domain 3"/>
    <property type="match status" value="1"/>
</dbReference>
<name>A0ABS2HE46_9VIBR</name>